<feature type="transmembrane region" description="Helical" evidence="6">
    <location>
        <begin position="21"/>
        <end position="44"/>
    </location>
</feature>
<evidence type="ECO:0000256" key="1">
    <source>
        <dbReference type="ARBA" id="ARBA00004418"/>
    </source>
</evidence>
<evidence type="ECO:0000256" key="3">
    <source>
        <dbReference type="ARBA" id="ARBA00022729"/>
    </source>
</evidence>
<evidence type="ECO:0000313" key="9">
    <source>
        <dbReference type="EMBL" id="QHB33059.1"/>
    </source>
</evidence>
<protein>
    <submittedName>
        <fullName evidence="9">Molecular chaperone</fullName>
    </submittedName>
</protein>
<dbReference type="PANTHER" id="PTHR30251:SF2">
    <property type="entry name" value="FIMBRIAL CHAPERONE YADV-RELATED"/>
    <property type="match status" value="1"/>
</dbReference>
<name>A0A857F2T4_9GAMM</name>
<evidence type="ECO:0000256" key="5">
    <source>
        <dbReference type="ARBA" id="ARBA00023186"/>
    </source>
</evidence>
<gene>
    <name evidence="9" type="ORF">F0T03_13400</name>
</gene>
<keyword evidence="6" id="KW-0812">Transmembrane</keyword>
<dbReference type="Pfam" id="PF00345">
    <property type="entry name" value="PapD_N"/>
    <property type="match status" value="1"/>
</dbReference>
<dbReference type="InterPro" id="IPR013783">
    <property type="entry name" value="Ig-like_fold"/>
</dbReference>
<dbReference type="PANTHER" id="PTHR30251">
    <property type="entry name" value="PILUS ASSEMBLY CHAPERONE"/>
    <property type="match status" value="1"/>
</dbReference>
<feature type="domain" description="Pili assembly chaperone N-terminal" evidence="7">
    <location>
        <begin position="39"/>
        <end position="166"/>
    </location>
</feature>
<dbReference type="SUPFAM" id="SSF49584">
    <property type="entry name" value="Periplasmic chaperone C-domain"/>
    <property type="match status" value="1"/>
</dbReference>
<comment type="similarity">
    <text evidence="2">Belongs to the periplasmic pilus chaperone family.</text>
</comment>
<dbReference type="GO" id="GO:0030288">
    <property type="term" value="C:outer membrane-bounded periplasmic space"/>
    <property type="evidence" value="ECO:0007669"/>
    <property type="project" value="InterPro"/>
</dbReference>
<dbReference type="InterPro" id="IPR036316">
    <property type="entry name" value="Pili_assmbl_chap_C_dom_sf"/>
</dbReference>
<evidence type="ECO:0000256" key="4">
    <source>
        <dbReference type="ARBA" id="ARBA00022764"/>
    </source>
</evidence>
<keyword evidence="5" id="KW-0143">Chaperone</keyword>
<dbReference type="KEGG" id="yca:F0T03_13400"/>
<dbReference type="AlphaFoldDB" id="A0A857F2T4"/>
<dbReference type="SUPFAM" id="SSF49354">
    <property type="entry name" value="PapD-like"/>
    <property type="match status" value="1"/>
</dbReference>
<keyword evidence="6" id="KW-1133">Transmembrane helix</keyword>
<comment type="subcellular location">
    <subcellularLocation>
        <location evidence="1">Periplasm</location>
    </subcellularLocation>
</comment>
<dbReference type="InterPro" id="IPR016147">
    <property type="entry name" value="Pili_assmbl_chaperone_N"/>
</dbReference>
<proteinExistence type="inferred from homology"/>
<evidence type="ECO:0000259" key="8">
    <source>
        <dbReference type="Pfam" id="PF02753"/>
    </source>
</evidence>
<feature type="domain" description="Pili assembly chaperone C-terminal" evidence="8">
    <location>
        <begin position="192"/>
        <end position="261"/>
    </location>
</feature>
<evidence type="ECO:0000256" key="2">
    <source>
        <dbReference type="ARBA" id="ARBA00007399"/>
    </source>
</evidence>
<keyword evidence="10" id="KW-1185">Reference proteome</keyword>
<evidence type="ECO:0000256" key="6">
    <source>
        <dbReference type="SAM" id="Phobius"/>
    </source>
</evidence>
<dbReference type="InterPro" id="IPR008962">
    <property type="entry name" value="PapD-like_sf"/>
</dbReference>
<sequence>MKSLSSFFLHVIHRVTVRRSIVYGLVFNALLMSSFSQAGVAMGLTRVIVTGDKNSGSVQILNKGDQPALIQMWVDNKTAEMDQSPDKIKVPFVIETPVFRLNANTNQWVRIFYSGKAGHVLPDRESMFWLNVLEVPPKVEGDRGKQNKLQIAFRSRLKLFYRPAGIPASAQGVEQKLAFQLVPKGNSYVLRVTNPTPFHVTFLSLALGGENSKPKEDIALNVDAVVPPKESVDIPLKNNEKLSGVNKTVFFSIIDDFGTTVEGQQAL</sequence>
<dbReference type="GO" id="GO:0071555">
    <property type="term" value="P:cell wall organization"/>
    <property type="evidence" value="ECO:0007669"/>
    <property type="project" value="InterPro"/>
</dbReference>
<dbReference type="InterPro" id="IPR050643">
    <property type="entry name" value="Periplasmic_pilus_chap"/>
</dbReference>
<dbReference type="RefSeq" id="WP_145554873.1">
    <property type="nucleotide sequence ID" value="NZ_CABHYN010000019.1"/>
</dbReference>
<dbReference type="PRINTS" id="PR00969">
    <property type="entry name" value="CHAPERONPILI"/>
</dbReference>
<dbReference type="Pfam" id="PF02753">
    <property type="entry name" value="PapD_C"/>
    <property type="match status" value="1"/>
</dbReference>
<evidence type="ECO:0000259" key="7">
    <source>
        <dbReference type="Pfam" id="PF00345"/>
    </source>
</evidence>
<accession>A0A857F2T4</accession>
<dbReference type="InterPro" id="IPR016148">
    <property type="entry name" value="Pili_assmbl_chaperone_C"/>
</dbReference>
<dbReference type="InterPro" id="IPR001829">
    <property type="entry name" value="Pili_assmbl_chaperone_bac"/>
</dbReference>
<reference evidence="10" key="1">
    <citation type="submission" date="2019-09" db="EMBL/GenBank/DDBJ databases">
        <title>Yersinia canariae sp. nov., isolated from a human yersiniosis case.</title>
        <authorList>
            <person name="Nguyen S.V."/>
            <person name="Greig D."/>
            <person name="Hurley D."/>
            <person name="Cao Y."/>
            <person name="McCabe E."/>
            <person name="Mitchell M."/>
            <person name="Jenkins C."/>
            <person name="Fanning S."/>
        </authorList>
    </citation>
    <scope>NUCLEOTIDE SEQUENCE [LARGE SCALE GENOMIC DNA]</scope>
    <source>
        <strain evidence="10">NCTC 14382</strain>
    </source>
</reference>
<dbReference type="Gene3D" id="2.60.40.10">
    <property type="entry name" value="Immunoglobulins"/>
    <property type="match status" value="2"/>
</dbReference>
<dbReference type="Proteomes" id="UP000464402">
    <property type="component" value="Chromosome"/>
</dbReference>
<dbReference type="EMBL" id="CP043727">
    <property type="protein sequence ID" value="QHB33059.1"/>
    <property type="molecule type" value="Genomic_DNA"/>
</dbReference>
<evidence type="ECO:0000313" key="10">
    <source>
        <dbReference type="Proteomes" id="UP000464402"/>
    </source>
</evidence>
<keyword evidence="4" id="KW-0574">Periplasm</keyword>
<keyword evidence="6" id="KW-0472">Membrane</keyword>
<organism evidence="9 10">
    <name type="scientific">Yersinia canariae</name>
    <dbReference type="NCBI Taxonomy" id="2607663"/>
    <lineage>
        <taxon>Bacteria</taxon>
        <taxon>Pseudomonadati</taxon>
        <taxon>Pseudomonadota</taxon>
        <taxon>Gammaproteobacteria</taxon>
        <taxon>Enterobacterales</taxon>
        <taxon>Yersiniaceae</taxon>
        <taxon>Yersinia</taxon>
    </lineage>
</organism>
<keyword evidence="3" id="KW-0732">Signal</keyword>